<evidence type="ECO:0008006" key="8">
    <source>
        <dbReference type="Google" id="ProtNLM"/>
    </source>
</evidence>
<dbReference type="Proteomes" id="UP000030764">
    <property type="component" value="Unassembled WGS sequence"/>
</dbReference>
<name>A0A085NQ91_9BILA</name>
<evidence type="ECO:0000256" key="4">
    <source>
        <dbReference type="ARBA" id="ARBA00038261"/>
    </source>
</evidence>
<keyword evidence="7" id="KW-1185">Reference proteome</keyword>
<dbReference type="PANTHER" id="PTHR44889:SF1">
    <property type="entry name" value="INACTIVE HYDROXYSTEROID DEHYDROGENASE-LIKE PROTEIN 1"/>
    <property type="match status" value="1"/>
</dbReference>
<dbReference type="PANTHER" id="PTHR44889">
    <property type="entry name" value="INACTIVE HYDROXYSTEROID DEHYDROGENASE-LIKE PROTEIN 1"/>
    <property type="match status" value="1"/>
</dbReference>
<dbReference type="InterPro" id="IPR052149">
    <property type="entry name" value="17-beta-HSD3-like"/>
</dbReference>
<reference evidence="6 7" key="1">
    <citation type="journal article" date="2014" name="Nat. Genet.">
        <title>Genome and transcriptome of the porcine whipworm Trichuris suis.</title>
        <authorList>
            <person name="Jex A.R."/>
            <person name="Nejsum P."/>
            <person name="Schwarz E.M."/>
            <person name="Hu L."/>
            <person name="Young N.D."/>
            <person name="Hall R.S."/>
            <person name="Korhonen P.K."/>
            <person name="Liao S."/>
            <person name="Thamsborg S."/>
            <person name="Xia J."/>
            <person name="Xu P."/>
            <person name="Wang S."/>
            <person name="Scheerlinck J.P."/>
            <person name="Hofmann A."/>
            <person name="Sternberg P.W."/>
            <person name="Wang J."/>
            <person name="Gasser R.B."/>
        </authorList>
    </citation>
    <scope>NUCLEOTIDE SEQUENCE [LARGE SCALE GENOMIC DNA]</scope>
    <source>
        <strain evidence="6">DCEP-RM93F</strain>
        <strain evidence="5">DCEP-RM93M</strain>
    </source>
</reference>
<organism evidence="6">
    <name type="scientific">Trichuris suis</name>
    <name type="common">pig whipworm</name>
    <dbReference type="NCBI Taxonomy" id="68888"/>
    <lineage>
        <taxon>Eukaryota</taxon>
        <taxon>Metazoa</taxon>
        <taxon>Ecdysozoa</taxon>
        <taxon>Nematoda</taxon>
        <taxon>Enoplea</taxon>
        <taxon>Dorylaimia</taxon>
        <taxon>Trichinellida</taxon>
        <taxon>Trichuridae</taxon>
        <taxon>Trichuris</taxon>
    </lineage>
</organism>
<dbReference type="AlphaFoldDB" id="A0A085NQ91"/>
<comment type="similarity">
    <text evidence="4">Belongs to the short-chain dehydrogenases/reductases (SDR) family. 17-beta-HSD 3 subfamily.</text>
</comment>
<evidence type="ECO:0000313" key="6">
    <source>
        <dbReference type="EMBL" id="KFD71637.1"/>
    </source>
</evidence>
<proteinExistence type="inferred from homology"/>
<dbReference type="GO" id="GO:0005739">
    <property type="term" value="C:mitochondrion"/>
    <property type="evidence" value="ECO:0007669"/>
    <property type="project" value="UniProtKB-SubCell"/>
</dbReference>
<protein>
    <recommendedName>
        <fullName evidence="8">Inactive hydroxysteroid dehydrogenase-like protein 1</fullName>
    </recommendedName>
</protein>
<accession>A0A085NQ91</accession>
<keyword evidence="3" id="KW-0496">Mitochondrion</keyword>
<dbReference type="EMBL" id="KL363213">
    <property type="protein sequence ID" value="KFD53843.1"/>
    <property type="molecule type" value="Genomic_DNA"/>
</dbReference>
<comment type="subcellular location">
    <subcellularLocation>
        <location evidence="1">Mitochondrion</location>
    </subcellularLocation>
</comment>
<evidence type="ECO:0000313" key="5">
    <source>
        <dbReference type="EMBL" id="KFD53843.1"/>
    </source>
</evidence>
<evidence type="ECO:0000256" key="1">
    <source>
        <dbReference type="ARBA" id="ARBA00004173"/>
    </source>
</evidence>
<evidence type="ECO:0000313" key="7">
    <source>
        <dbReference type="Proteomes" id="UP000030764"/>
    </source>
</evidence>
<evidence type="ECO:0000256" key="2">
    <source>
        <dbReference type="ARBA" id="ARBA00022857"/>
    </source>
</evidence>
<dbReference type="EMBL" id="KL367481">
    <property type="protein sequence ID" value="KFD71637.1"/>
    <property type="molecule type" value="Genomic_DNA"/>
</dbReference>
<sequence>MALAVDRADLLIDRICYVCGKWRDLFAAIGLGFSTYCLYRVTQRSLWALWTHLAGIINVQKRLSVYGNCIAVIGNPGAVRNELMKRLAALGFNIILVQYRPRRQQLATYFEYEYGTRIISKSAEELSTEDGARNFKKLLTDHKVGLMIDTTCCIDSMVAQVAPSKANFTELRDWYKVDSLLRMAALYTRIHLSNQPKALAVTIVYSQQPEKDAHKTSLFLQALSRSLFLTPSNGIEEQYLFPWRLSRSALGKDLLWVHDAYDKEEQIADNRYFSCLYRFWVPLPKTYARHALWSMGRPGVTTGYLPHSFLQWCIGFFSSDFTFFPKKQKSERPEPNQTPELNSLTNWALIAC</sequence>
<evidence type="ECO:0000256" key="3">
    <source>
        <dbReference type="ARBA" id="ARBA00023128"/>
    </source>
</evidence>
<keyword evidence="2" id="KW-0521">NADP</keyword>
<dbReference type="Proteomes" id="UP000030758">
    <property type="component" value="Unassembled WGS sequence"/>
</dbReference>
<gene>
    <name evidence="5" type="ORF">M513_05349</name>
    <name evidence="6" type="ORF">M514_05349</name>
</gene>